<feature type="transmembrane region" description="Helical" evidence="2">
    <location>
        <begin position="213"/>
        <end position="233"/>
    </location>
</feature>
<feature type="transmembrane region" description="Helical" evidence="2">
    <location>
        <begin position="188"/>
        <end position="207"/>
    </location>
</feature>
<evidence type="ECO:0000313" key="4">
    <source>
        <dbReference type="Proteomes" id="UP000649739"/>
    </source>
</evidence>
<evidence type="ECO:0008006" key="5">
    <source>
        <dbReference type="Google" id="ProtNLM"/>
    </source>
</evidence>
<feature type="compositionally biased region" description="Basic and acidic residues" evidence="1">
    <location>
        <begin position="75"/>
        <end position="87"/>
    </location>
</feature>
<evidence type="ECO:0000313" key="3">
    <source>
        <dbReference type="EMBL" id="GGK09514.1"/>
    </source>
</evidence>
<feature type="transmembrane region" description="Helical" evidence="2">
    <location>
        <begin position="283"/>
        <end position="303"/>
    </location>
</feature>
<keyword evidence="2" id="KW-0472">Membrane</keyword>
<feature type="compositionally biased region" description="Pro residues" evidence="1">
    <location>
        <begin position="93"/>
        <end position="105"/>
    </location>
</feature>
<gene>
    <name evidence="3" type="ORF">GCM10010123_44250</name>
</gene>
<feature type="compositionally biased region" description="Low complexity" evidence="1">
    <location>
        <begin position="120"/>
        <end position="129"/>
    </location>
</feature>
<reference evidence="3" key="2">
    <citation type="submission" date="2020-09" db="EMBL/GenBank/DDBJ databases">
        <authorList>
            <person name="Sun Q."/>
            <person name="Ohkuma M."/>
        </authorList>
    </citation>
    <scope>NUCLEOTIDE SEQUENCE</scope>
    <source>
        <strain evidence="3">JCM 3090</strain>
    </source>
</reference>
<evidence type="ECO:0000256" key="1">
    <source>
        <dbReference type="SAM" id="MobiDB-lite"/>
    </source>
</evidence>
<dbReference type="EMBL" id="BMQB01000013">
    <property type="protein sequence ID" value="GGK09514.1"/>
    <property type="molecule type" value="Genomic_DNA"/>
</dbReference>
<dbReference type="InterPro" id="IPR021235">
    <property type="entry name" value="DUF2637"/>
</dbReference>
<accession>A0A8J3FGG0</accession>
<dbReference type="Pfam" id="PF10935">
    <property type="entry name" value="DUF2637"/>
    <property type="match status" value="1"/>
</dbReference>
<proteinExistence type="predicted"/>
<dbReference type="Proteomes" id="UP000649739">
    <property type="component" value="Unassembled WGS sequence"/>
</dbReference>
<keyword evidence="2" id="KW-1133">Transmembrane helix</keyword>
<reference evidence="3" key="1">
    <citation type="journal article" date="2014" name="Int. J. Syst. Evol. Microbiol.">
        <title>Complete genome sequence of Corynebacterium casei LMG S-19264T (=DSM 44701T), isolated from a smear-ripened cheese.</title>
        <authorList>
            <consortium name="US DOE Joint Genome Institute (JGI-PGF)"/>
            <person name="Walter F."/>
            <person name="Albersmeier A."/>
            <person name="Kalinowski J."/>
            <person name="Ruckert C."/>
        </authorList>
    </citation>
    <scope>NUCLEOTIDE SEQUENCE</scope>
    <source>
        <strain evidence="3">JCM 3090</strain>
    </source>
</reference>
<feature type="region of interest" description="Disordered" evidence="1">
    <location>
        <begin position="68"/>
        <end position="178"/>
    </location>
</feature>
<organism evidence="3 4">
    <name type="scientific">Pilimelia anulata</name>
    <dbReference type="NCBI Taxonomy" id="53371"/>
    <lineage>
        <taxon>Bacteria</taxon>
        <taxon>Bacillati</taxon>
        <taxon>Actinomycetota</taxon>
        <taxon>Actinomycetes</taxon>
        <taxon>Micromonosporales</taxon>
        <taxon>Micromonosporaceae</taxon>
        <taxon>Pilimelia</taxon>
    </lineage>
</organism>
<keyword evidence="4" id="KW-1185">Reference proteome</keyword>
<protein>
    <recommendedName>
        <fullName evidence="5">DUF2637 domain-containing protein</fullName>
    </recommendedName>
</protein>
<name>A0A8J3FGG0_9ACTN</name>
<comment type="caution">
    <text evidence="3">The sequence shown here is derived from an EMBL/GenBank/DDBJ whole genome shotgun (WGS) entry which is preliminary data.</text>
</comment>
<dbReference type="AlphaFoldDB" id="A0A8J3FGG0"/>
<feature type="region of interest" description="Disordered" evidence="1">
    <location>
        <begin position="1"/>
        <end position="24"/>
    </location>
</feature>
<evidence type="ECO:0000256" key="2">
    <source>
        <dbReference type="SAM" id="Phobius"/>
    </source>
</evidence>
<feature type="transmembrane region" description="Helical" evidence="2">
    <location>
        <begin position="245"/>
        <end position="263"/>
    </location>
</feature>
<sequence>MTATATAPPPAVSRSGRSAYPRPVDRLLPAARRLATEMACLPSRNRLMTEFRIGAAKADALRAALRTALAADPDPTNRPDPNPDRDAVSGPGPNDPDPSADPDPTVPTAEPDRPAPPPDDTSGTGDPGPVESTPAASADTESKKRHRFRLRLRRRTSRRVSGQVKRVGHPGTTPPPIGDVAQLKRLRWAVRAVLALGVAASIAGNVLHARDNIVSQVISAWSPLALLLTVELISRVPVHRRGLAVARWAATSLIAGIAAWVSYWHMAAVAARYGETADSAHLLPLSVDGLIVVASICLVELGGRITTNTTRMSGFVKEVAR</sequence>
<keyword evidence="2" id="KW-0812">Transmembrane</keyword>
<feature type="compositionally biased region" description="Basic residues" evidence="1">
    <location>
        <begin position="143"/>
        <end position="158"/>
    </location>
</feature>